<gene>
    <name evidence="1" type="ORF">NH26_24085</name>
</gene>
<organism evidence="1 2">
    <name type="scientific">Flammeovirga pacifica</name>
    <dbReference type="NCBI Taxonomy" id="915059"/>
    <lineage>
        <taxon>Bacteria</taxon>
        <taxon>Pseudomonadati</taxon>
        <taxon>Bacteroidota</taxon>
        <taxon>Cytophagia</taxon>
        <taxon>Cytophagales</taxon>
        <taxon>Flammeovirgaceae</taxon>
        <taxon>Flammeovirga</taxon>
    </lineage>
</organism>
<dbReference type="PANTHER" id="PTHR40658:SF4">
    <property type="entry name" value="HYPOTHETICAL CYTOSOLIC PROTEIN"/>
    <property type="match status" value="1"/>
</dbReference>
<name>A0A1S1YUG0_FLAPC</name>
<dbReference type="InterPro" id="IPR034660">
    <property type="entry name" value="DinB/YfiT-like"/>
</dbReference>
<accession>A0A1S1YUG0</accession>
<dbReference type="OrthoDB" id="9786621at2"/>
<dbReference type="Pfam" id="PF08020">
    <property type="entry name" value="DUF1706"/>
    <property type="match status" value="1"/>
</dbReference>
<protein>
    <recommendedName>
        <fullName evidence="3">ClbS/DfsB family four-helix bundle protein</fullName>
    </recommendedName>
</protein>
<dbReference type="PIRSF" id="PIRSF031551">
    <property type="entry name" value="DUF1706"/>
    <property type="match status" value="1"/>
</dbReference>
<comment type="caution">
    <text evidence="1">The sequence shown here is derived from an EMBL/GenBank/DDBJ whole genome shotgun (WGS) entry which is preliminary data.</text>
</comment>
<proteinExistence type="predicted"/>
<dbReference type="Gene3D" id="1.20.120.450">
    <property type="entry name" value="dinb family like domain"/>
    <property type="match status" value="1"/>
</dbReference>
<sequence length="184" mass="21782">MPRPTTKIELVQVASEKFDKMWEVINSIPAEILEQPFDFSYDDKKKEAHWSRDKNLRDIIIHLFEWHELLLNWVNSNSEGEPTPFLPHPYNWKTYGDLNMEFWRIHQKTPLENAREMLKLSHNAVIELLEPLTDKQLFTKKHFDWTGSTTLGSYFISATSSHYDWAIKKLKAHKKSVLICLKEA</sequence>
<keyword evidence="2" id="KW-1185">Reference proteome</keyword>
<evidence type="ECO:0000313" key="2">
    <source>
        <dbReference type="Proteomes" id="UP000179797"/>
    </source>
</evidence>
<evidence type="ECO:0008006" key="3">
    <source>
        <dbReference type="Google" id="ProtNLM"/>
    </source>
</evidence>
<dbReference type="InterPro" id="IPR012550">
    <property type="entry name" value="DUF1706"/>
</dbReference>
<dbReference type="RefSeq" id="WP_044217246.1">
    <property type="nucleotide sequence ID" value="NZ_JRYR02000002.1"/>
</dbReference>
<dbReference type="EMBL" id="JRYR02000002">
    <property type="protein sequence ID" value="OHX64652.1"/>
    <property type="molecule type" value="Genomic_DNA"/>
</dbReference>
<dbReference type="PANTHER" id="PTHR40658">
    <property type="match status" value="1"/>
</dbReference>
<dbReference type="Proteomes" id="UP000179797">
    <property type="component" value="Unassembled WGS sequence"/>
</dbReference>
<reference evidence="1 2" key="1">
    <citation type="journal article" date="2012" name="Int. J. Syst. Evol. Microbiol.">
        <title>Flammeovirga pacifica sp. nov., isolated from deep-sea sediment.</title>
        <authorList>
            <person name="Xu H."/>
            <person name="Fu Y."/>
            <person name="Yang N."/>
            <person name="Ding Z."/>
            <person name="Lai Q."/>
            <person name="Zeng R."/>
        </authorList>
    </citation>
    <scope>NUCLEOTIDE SEQUENCE [LARGE SCALE GENOMIC DNA]</scope>
    <source>
        <strain evidence="2">DSM 24597 / LMG 26175 / WPAGA1</strain>
    </source>
</reference>
<dbReference type="AlphaFoldDB" id="A0A1S1YUG0"/>
<evidence type="ECO:0000313" key="1">
    <source>
        <dbReference type="EMBL" id="OHX64652.1"/>
    </source>
</evidence>